<sequence>MFRCIPIFKGCNRQVEYVDKRHCSLPCVPDDILRYSRSLEELLLDANHIRDLPKNFFRLQRLRKLGLSDNEIHRLPPDIQNFENLVELDVSRNDIPDIPENIKNLQALQVADFSSNPIPRLPAGFVQLRNLTVLGLNDMSLTNLPPDFGSLEALQSLELRENLLKSLPESLSQLFKLERLDLGDNEIEELPAHIGKLPALQELWLDHNQLQHLPPEIGELKTLACLDVSENRLEDLPDEIGGIESLTDLHLSQNVIEKLPDGLGELKKLTILKVDQNRLSTLNSSIGRCENLQELILTENFLLELPVSIGKLHNLNNLNVDRNSLQFLPIEIGNLKKLGVLSLRDNKLQYLPAEVGQCSALHVLDVSGNRLHYLPYSLINLNLKAVWLSENQAQPMLTFQTDVDEETGQEVLTCFLLPQLEFHPDDSGRLGMLVGMRNVQGCEMRELTSSDDEGWQEREASRTHSVKFTDEPPEADKETPFVRQNTPHPKELKAKAHKLFSKGKSESRSESTDDQDVSQTFGLDKVESETLVNTVDMPQCVSEQEEHVECDTVQNNHKLSTSGIESDSTDIQINKETDDLPVQYATETHSNAKAENSIPESKEREECEEESENEDVQRHVEFSIAEDAINEDICDSNKPNKLQRRDTPHHLKNKRIHTAIDKEKVASIIAQALQKKADETSAPLPPQVESTETFDAHNQDATSDIEPALEIREEQYEIHIERTTGGLGLSIAGGIGSTPFKGDDEGIFISRVTEGGPADLAGLRVGDKVISVNGVSVVNVDHYDAVEVLKACGRVLILNIIREVTRIIPPYEQTPTRKDSVCSSLSTSRAPSATSYVSSTALSHTLENGDTSVTHETAKTKRIPEPITSLKTSSEPMVSVLFHTTLIRDQNGLGFSIAGGEGSPSFKDNSDAIFISRITDGGVAQKDGKLLVGDKVISINGVDMRGAKHEQAVALLTGLERFVRLVVEREIPLSQANPATVVTPSEKSPRVIGAPKPYTGLYNANSYMANRPGYGGYRRSIDADKALSPSPTSKTPPPPPPPTTLPAKSDETPKMNGVSESGKNVSPTSFSPTINQASYPQPAPRHSVSQMTTPTNNTTGSATTTSHVEPRPDETAQEDIQVPKPITSEEFQAMIPAHFLRLPTSSPSPDSHQGPIVTVTIKQPDTLPGDVSFPPAPTTLGKVTETITKSTLTETVVTRMTDNQLMQPLIIEDVVLVKEGSLGFSIIGGTDHSCTPFGAKEPGIFISHVVPGGIAAKSGKLRMGDRILKVNGTDVTKATHQEAVMELLRPGDQIVLTIQHDPLPESYQELVITKEAGEKLGMHIKGGRRGQKGNPLDHSDEGVFISKINSGGAAKRDGRLKVGMRLLEVNGTSLLGATHQEAVNILRCSGNTITLVVCKGYDKSDIEPILTLSDNGDSKGAKVSNESRDPAADGTKSLSQSVSSLDRDDEEAAILRQEQEMKAELVAWEQEERERALVEQREKSTPEKVLDVVRAAESLVSKSNSPVDMVPPKSPGGTKDLKTTTIVMSKHTLATQNPNNSRTNETSGTSRNFSSSKSATLPKAASFERSTSMHTLPSPTKKKSLSKRSITFADLPPISKKSSDRGKSHPSHVKPTLSATVEQPIPPPLQDTSAFPPETVVSYETPHVQHARFRLPPTPLTAPECWKDLDTSASLSKRQIARSVDGNFQVEQSPASSPTPPMTKMSVSDRKKLFESAMEEHLKPSPKPDKIFSFLSQDEVEKMRQEEEKKIATLTRDELKSWAQLDENEGLEDLDLTMDNQDNGRPNSRLSSRTSIPLIQNVPSSVRTAKAERRLKERLIQEGLISDEDEEHFLSPAEQRALNAEKRAAWRQARLKSLEQDALQAQMVIKKMSEIMDTANKSEDTRDATDTIDPVSDQEKTVEVETLREKIISLELSNAEDDVESVTGASDAGSESEDTGGQNTAVSTAEERTDSHTATDATEVTSAKTDASITVVSTKKKKRKRSKKGRH</sequence>
<protein>
    <recommendedName>
        <fullName evidence="15">PDZ domain-containing protein</fullName>
    </recommendedName>
</protein>
<dbReference type="InterPro" id="IPR050614">
    <property type="entry name" value="Synaptic_Scaffolding_LAP-MAGUK"/>
</dbReference>
<dbReference type="FunFam" id="3.80.10.10:FF:000118">
    <property type="entry name" value="Leucine rich repeat containing 7"/>
    <property type="match status" value="1"/>
</dbReference>
<feature type="compositionally biased region" description="Basic and acidic residues" evidence="14">
    <location>
        <begin position="455"/>
        <end position="480"/>
    </location>
</feature>
<dbReference type="GO" id="GO:0019901">
    <property type="term" value="F:protein kinase binding"/>
    <property type="evidence" value="ECO:0007669"/>
    <property type="project" value="TreeGrafter"/>
</dbReference>
<feature type="region of interest" description="Disordered" evidence="14">
    <location>
        <begin position="1919"/>
        <end position="1991"/>
    </location>
</feature>
<proteinExistence type="predicted"/>
<feature type="region of interest" description="Disordered" evidence="14">
    <location>
        <begin position="587"/>
        <end position="616"/>
    </location>
</feature>
<evidence type="ECO:0000256" key="3">
    <source>
        <dbReference type="ARBA" id="ARBA00004496"/>
    </source>
</evidence>
<evidence type="ECO:0000256" key="4">
    <source>
        <dbReference type="ARBA" id="ARBA00022473"/>
    </source>
</evidence>
<evidence type="ECO:0000256" key="1">
    <source>
        <dbReference type="ARBA" id="ARBA00004202"/>
    </source>
</evidence>
<dbReference type="Gene3D" id="2.30.42.10">
    <property type="match status" value="4"/>
</dbReference>
<feature type="domain" description="PDZ" evidence="15">
    <location>
        <begin position="717"/>
        <end position="804"/>
    </location>
</feature>
<dbReference type="SMART" id="SM00369">
    <property type="entry name" value="LRR_TYP"/>
    <property type="match status" value="14"/>
</dbReference>
<keyword evidence="7" id="KW-0597">Phosphoprotein</keyword>
<feature type="region of interest" description="Disordered" evidence="14">
    <location>
        <begin position="676"/>
        <end position="695"/>
    </location>
</feature>
<organism evidence="16 17">
    <name type="scientific">Lasius platythorax</name>
    <dbReference type="NCBI Taxonomy" id="488582"/>
    <lineage>
        <taxon>Eukaryota</taxon>
        <taxon>Metazoa</taxon>
        <taxon>Ecdysozoa</taxon>
        <taxon>Arthropoda</taxon>
        <taxon>Hexapoda</taxon>
        <taxon>Insecta</taxon>
        <taxon>Pterygota</taxon>
        <taxon>Neoptera</taxon>
        <taxon>Endopterygota</taxon>
        <taxon>Hymenoptera</taxon>
        <taxon>Apocrita</taxon>
        <taxon>Aculeata</taxon>
        <taxon>Formicoidea</taxon>
        <taxon>Formicidae</taxon>
        <taxon>Formicinae</taxon>
        <taxon>Lasius</taxon>
        <taxon>Lasius</taxon>
    </lineage>
</organism>
<dbReference type="GO" id="GO:0014069">
    <property type="term" value="C:postsynaptic density"/>
    <property type="evidence" value="ECO:0007669"/>
    <property type="project" value="TreeGrafter"/>
</dbReference>
<dbReference type="EMBL" id="OZ034824">
    <property type="protein sequence ID" value="CAL1673694.1"/>
    <property type="molecule type" value="Genomic_DNA"/>
</dbReference>
<dbReference type="GO" id="GO:0043113">
    <property type="term" value="P:receptor clustering"/>
    <property type="evidence" value="ECO:0007669"/>
    <property type="project" value="TreeGrafter"/>
</dbReference>
<dbReference type="PANTHER" id="PTHR23119">
    <property type="entry name" value="DISCS LARGE"/>
    <property type="match status" value="1"/>
</dbReference>
<dbReference type="PROSITE" id="PS50106">
    <property type="entry name" value="PDZ"/>
    <property type="match status" value="4"/>
</dbReference>
<evidence type="ECO:0000313" key="17">
    <source>
        <dbReference type="Proteomes" id="UP001497644"/>
    </source>
</evidence>
<keyword evidence="5" id="KW-1003">Cell membrane</keyword>
<evidence type="ECO:0000256" key="6">
    <source>
        <dbReference type="ARBA" id="ARBA00022490"/>
    </source>
</evidence>
<feature type="compositionally biased region" description="Pro residues" evidence="14">
    <location>
        <begin position="1034"/>
        <end position="1044"/>
    </location>
</feature>
<keyword evidence="4" id="KW-0217">Developmental protein</keyword>
<dbReference type="Pfam" id="PF00595">
    <property type="entry name" value="PDZ"/>
    <property type="match status" value="4"/>
</dbReference>
<dbReference type="Gene3D" id="3.80.10.10">
    <property type="entry name" value="Ribonuclease Inhibitor"/>
    <property type="match status" value="4"/>
</dbReference>
<feature type="compositionally biased region" description="Polar residues" evidence="14">
    <location>
        <begin position="1958"/>
        <end position="1972"/>
    </location>
</feature>
<dbReference type="PROSITE" id="PS51450">
    <property type="entry name" value="LRR"/>
    <property type="match status" value="4"/>
</dbReference>
<dbReference type="Pfam" id="PF23598">
    <property type="entry name" value="LRR_14"/>
    <property type="match status" value="1"/>
</dbReference>
<dbReference type="FunFam" id="2.30.42.10:FF:000041">
    <property type="entry name" value="protein scribble homolog isoform X1"/>
    <property type="match status" value="1"/>
</dbReference>
<feature type="compositionally biased region" description="Basic residues" evidence="14">
    <location>
        <begin position="1978"/>
        <end position="1991"/>
    </location>
</feature>
<dbReference type="PANTHER" id="PTHR23119:SF44">
    <property type="entry name" value="PROTEIN LAP4"/>
    <property type="match status" value="1"/>
</dbReference>
<dbReference type="GO" id="GO:0005737">
    <property type="term" value="C:cytoplasm"/>
    <property type="evidence" value="ECO:0007669"/>
    <property type="project" value="UniProtKB-SubCell"/>
</dbReference>
<dbReference type="Proteomes" id="UP001497644">
    <property type="component" value="Chromosome 1"/>
</dbReference>
<evidence type="ECO:0000256" key="10">
    <source>
        <dbReference type="ARBA" id="ARBA00022782"/>
    </source>
</evidence>
<dbReference type="SUPFAM" id="SSF52058">
    <property type="entry name" value="L domain-like"/>
    <property type="match status" value="2"/>
</dbReference>
<evidence type="ECO:0000256" key="12">
    <source>
        <dbReference type="ARBA" id="ARBA00023054"/>
    </source>
</evidence>
<keyword evidence="10" id="KW-0221">Differentiation</keyword>
<keyword evidence="6" id="KW-0963">Cytoplasm</keyword>
<dbReference type="InterPro" id="IPR001611">
    <property type="entry name" value="Leu-rich_rpt"/>
</dbReference>
<evidence type="ECO:0000259" key="15">
    <source>
        <dbReference type="PROSITE" id="PS50106"/>
    </source>
</evidence>
<keyword evidence="13" id="KW-0472">Membrane</keyword>
<evidence type="ECO:0000256" key="2">
    <source>
        <dbReference type="ARBA" id="ARBA00004282"/>
    </source>
</evidence>
<feature type="compositionally biased region" description="Polar residues" evidence="14">
    <location>
        <begin position="1058"/>
        <end position="1079"/>
    </location>
</feature>
<dbReference type="GO" id="GO:0016323">
    <property type="term" value="C:basolateral plasma membrane"/>
    <property type="evidence" value="ECO:0007669"/>
    <property type="project" value="TreeGrafter"/>
</dbReference>
<evidence type="ECO:0000313" key="16">
    <source>
        <dbReference type="EMBL" id="CAL1673694.1"/>
    </source>
</evidence>
<dbReference type="CDD" id="cd06701">
    <property type="entry name" value="PDZ4_Scribble-like"/>
    <property type="match status" value="1"/>
</dbReference>
<dbReference type="FunFam" id="2.30.42.10:FF:000074">
    <property type="entry name" value="protein scribble homolog isoform X2"/>
    <property type="match status" value="1"/>
</dbReference>
<dbReference type="CDD" id="cd06703">
    <property type="entry name" value="PDZ2_Scribble-like"/>
    <property type="match status" value="1"/>
</dbReference>
<keyword evidence="9" id="KW-0677">Repeat</keyword>
<feature type="region of interest" description="Disordered" evidence="14">
    <location>
        <begin position="1879"/>
        <end position="1901"/>
    </location>
</feature>
<dbReference type="GO" id="GO:0030154">
    <property type="term" value="P:cell differentiation"/>
    <property type="evidence" value="ECO:0007669"/>
    <property type="project" value="UniProtKB-KW"/>
</dbReference>
<dbReference type="GO" id="GO:0098968">
    <property type="term" value="P:neurotransmitter receptor transport postsynaptic membrane to endosome"/>
    <property type="evidence" value="ECO:0007669"/>
    <property type="project" value="TreeGrafter"/>
</dbReference>
<reference evidence="16 17" key="1">
    <citation type="submission" date="2024-04" db="EMBL/GenBank/DDBJ databases">
        <authorList>
            <consortium name="Molecular Ecology Group"/>
        </authorList>
    </citation>
    <scope>NUCLEOTIDE SEQUENCE [LARGE SCALE GENOMIC DNA]</scope>
</reference>
<gene>
    <name evidence="16" type="ORF">LPLAT_LOCUS523</name>
</gene>
<dbReference type="GO" id="GO:0005912">
    <property type="term" value="C:adherens junction"/>
    <property type="evidence" value="ECO:0007669"/>
    <property type="project" value="TreeGrafter"/>
</dbReference>
<evidence type="ECO:0000256" key="5">
    <source>
        <dbReference type="ARBA" id="ARBA00022475"/>
    </source>
</evidence>
<feature type="compositionally biased region" description="Polar residues" evidence="14">
    <location>
        <begin position="1523"/>
        <end position="1559"/>
    </location>
</feature>
<dbReference type="GO" id="GO:0098887">
    <property type="term" value="P:neurotransmitter receptor transport, endosome to postsynaptic membrane"/>
    <property type="evidence" value="ECO:0007669"/>
    <property type="project" value="TreeGrafter"/>
</dbReference>
<dbReference type="InterPro" id="IPR001478">
    <property type="entry name" value="PDZ"/>
</dbReference>
<name>A0AAV2N2M4_9HYME</name>
<feature type="compositionally biased region" description="Basic and acidic residues" evidence="14">
    <location>
        <begin position="1416"/>
        <end position="1431"/>
    </location>
</feature>
<evidence type="ECO:0000256" key="14">
    <source>
        <dbReference type="SAM" id="MobiDB-lite"/>
    </source>
</evidence>
<dbReference type="InterPro" id="IPR036034">
    <property type="entry name" value="PDZ_sf"/>
</dbReference>
<dbReference type="SMART" id="SM00228">
    <property type="entry name" value="PDZ"/>
    <property type="match status" value="4"/>
</dbReference>
<dbReference type="InterPro" id="IPR032675">
    <property type="entry name" value="LRR_dom_sf"/>
</dbReference>
<evidence type="ECO:0000256" key="9">
    <source>
        <dbReference type="ARBA" id="ARBA00022737"/>
    </source>
</evidence>
<evidence type="ECO:0000256" key="8">
    <source>
        <dbReference type="ARBA" id="ARBA00022614"/>
    </source>
</evidence>
<feature type="region of interest" description="Disordered" evidence="14">
    <location>
        <begin position="1015"/>
        <end position="1119"/>
    </location>
</feature>
<dbReference type="InterPro" id="IPR003591">
    <property type="entry name" value="Leu-rich_rpt_typical-subtyp"/>
</dbReference>
<feature type="domain" description="PDZ" evidence="15">
    <location>
        <begin position="1218"/>
        <end position="1302"/>
    </location>
</feature>
<keyword evidence="8" id="KW-0433">Leucine-rich repeat</keyword>
<feature type="compositionally biased region" description="Low complexity" evidence="14">
    <location>
        <begin position="1092"/>
        <end position="1106"/>
    </location>
</feature>
<dbReference type="FunFam" id="3.80.10.10:FF:000076">
    <property type="entry name" value="protein lap4 isoform X23"/>
    <property type="match status" value="1"/>
</dbReference>
<dbReference type="SMART" id="SM00364">
    <property type="entry name" value="LRR_BAC"/>
    <property type="match status" value="12"/>
</dbReference>
<dbReference type="SMART" id="SM00365">
    <property type="entry name" value="LRR_SD22"/>
    <property type="match status" value="5"/>
</dbReference>
<feature type="domain" description="PDZ" evidence="15">
    <location>
        <begin position="1309"/>
        <end position="1401"/>
    </location>
</feature>
<keyword evidence="12" id="KW-0175">Coiled coil</keyword>
<evidence type="ECO:0000256" key="7">
    <source>
        <dbReference type="ARBA" id="ARBA00022553"/>
    </source>
</evidence>
<dbReference type="Pfam" id="PF13855">
    <property type="entry name" value="LRR_8"/>
    <property type="match status" value="1"/>
</dbReference>
<dbReference type="FunFam" id="2.30.42.10:FF:000064">
    <property type="entry name" value="protein lap4 isoform X1"/>
    <property type="match status" value="1"/>
</dbReference>
<feature type="region of interest" description="Disordered" evidence="14">
    <location>
        <begin position="447"/>
        <end position="520"/>
    </location>
</feature>
<accession>A0AAV2N2M4</accession>
<dbReference type="GO" id="GO:0045197">
    <property type="term" value="P:establishment or maintenance of epithelial cell apical/basal polarity"/>
    <property type="evidence" value="ECO:0007669"/>
    <property type="project" value="TreeGrafter"/>
</dbReference>
<feature type="region of interest" description="Disordered" evidence="14">
    <location>
        <begin position="1412"/>
        <end position="1449"/>
    </location>
</feature>
<evidence type="ECO:0000256" key="13">
    <source>
        <dbReference type="ARBA" id="ARBA00023136"/>
    </source>
</evidence>
<dbReference type="InterPro" id="IPR055414">
    <property type="entry name" value="LRR_R13L4/SHOC2-like"/>
</dbReference>
<keyword evidence="11" id="KW-0965">Cell junction</keyword>
<evidence type="ECO:0000256" key="11">
    <source>
        <dbReference type="ARBA" id="ARBA00022949"/>
    </source>
</evidence>
<feature type="region of interest" description="Disordered" evidence="14">
    <location>
        <begin position="1501"/>
        <end position="1627"/>
    </location>
</feature>
<dbReference type="CDD" id="cd06702">
    <property type="entry name" value="PDZ3_Scribble-like"/>
    <property type="match status" value="1"/>
</dbReference>
<feature type="domain" description="PDZ" evidence="15">
    <location>
        <begin position="883"/>
        <end position="971"/>
    </location>
</feature>
<dbReference type="GO" id="GO:0098609">
    <property type="term" value="P:cell-cell adhesion"/>
    <property type="evidence" value="ECO:0007669"/>
    <property type="project" value="TreeGrafter"/>
</dbReference>
<dbReference type="GO" id="GO:0045211">
    <property type="term" value="C:postsynaptic membrane"/>
    <property type="evidence" value="ECO:0007669"/>
    <property type="project" value="TreeGrafter"/>
</dbReference>
<feature type="compositionally biased region" description="Basic and acidic residues" evidence="14">
    <location>
        <begin position="1880"/>
        <end position="1889"/>
    </location>
</feature>
<keyword evidence="17" id="KW-1185">Reference proteome</keyword>
<dbReference type="CDD" id="cd06704">
    <property type="entry name" value="PDZ1_Scribble-like"/>
    <property type="match status" value="1"/>
</dbReference>
<comment type="subcellular location">
    <subcellularLocation>
        <location evidence="2">Cell junction</location>
    </subcellularLocation>
    <subcellularLocation>
        <location evidence="1">Cell membrane</location>
        <topology evidence="1">Peripheral membrane protein</topology>
    </subcellularLocation>
    <subcellularLocation>
        <location evidence="3">Cytoplasm</location>
    </subcellularLocation>
</comment>
<dbReference type="SUPFAM" id="SSF50156">
    <property type="entry name" value="PDZ domain-like"/>
    <property type="match status" value="4"/>
</dbReference>